<evidence type="ECO:0000256" key="3">
    <source>
        <dbReference type="ARBA" id="ARBA00022827"/>
    </source>
</evidence>
<dbReference type="AlphaFoldDB" id="A0A932FWU7"/>
<dbReference type="Gene3D" id="1.10.45.10">
    <property type="entry name" value="Vanillyl-alcohol Oxidase, Chain A, domain 4"/>
    <property type="match status" value="1"/>
</dbReference>
<reference evidence="7" key="1">
    <citation type="submission" date="2020-07" db="EMBL/GenBank/DDBJ databases">
        <title>Huge and variable diversity of episymbiotic CPR bacteria and DPANN archaea in groundwater ecosystems.</title>
        <authorList>
            <person name="He C.Y."/>
            <person name="Keren R."/>
            <person name="Whittaker M."/>
            <person name="Farag I.F."/>
            <person name="Doudna J."/>
            <person name="Cate J.H.D."/>
            <person name="Banfield J.F."/>
        </authorList>
    </citation>
    <scope>NUCLEOTIDE SEQUENCE</scope>
    <source>
        <strain evidence="7">NC_groundwater_672_Ag_B-0.1um_62_36</strain>
    </source>
</reference>
<dbReference type="Gene3D" id="3.40.462.40">
    <property type="entry name" value="FAD-linked oxidase, cap domain/gating helix"/>
    <property type="match status" value="1"/>
</dbReference>
<evidence type="ECO:0000256" key="2">
    <source>
        <dbReference type="ARBA" id="ARBA00022630"/>
    </source>
</evidence>
<dbReference type="Proteomes" id="UP000769766">
    <property type="component" value="Unassembled WGS sequence"/>
</dbReference>
<feature type="non-terminal residue" evidence="7">
    <location>
        <position position="1"/>
    </location>
</feature>
<comment type="cofactor">
    <cofactor evidence="1">
        <name>FAD</name>
        <dbReference type="ChEBI" id="CHEBI:57692"/>
    </cofactor>
</comment>
<dbReference type="InterPro" id="IPR016164">
    <property type="entry name" value="FAD-linked_Oxase-like_C"/>
</dbReference>
<evidence type="ECO:0000313" key="8">
    <source>
        <dbReference type="Proteomes" id="UP000769766"/>
    </source>
</evidence>
<dbReference type="GO" id="GO:0008610">
    <property type="term" value="P:lipid biosynthetic process"/>
    <property type="evidence" value="ECO:0007669"/>
    <property type="project" value="InterPro"/>
</dbReference>
<feature type="active site" description="Proton donor/acceptor" evidence="4">
    <location>
        <position position="139"/>
    </location>
</feature>
<organism evidence="7 8">
    <name type="scientific">Tectimicrobiota bacterium</name>
    <dbReference type="NCBI Taxonomy" id="2528274"/>
    <lineage>
        <taxon>Bacteria</taxon>
        <taxon>Pseudomonadati</taxon>
        <taxon>Nitrospinota/Tectimicrobiota group</taxon>
        <taxon>Candidatus Tectimicrobiota</taxon>
    </lineage>
</organism>
<dbReference type="GO" id="GO:0050660">
    <property type="term" value="F:flavin adenine dinucleotide binding"/>
    <property type="evidence" value="ECO:0007669"/>
    <property type="project" value="InterPro"/>
</dbReference>
<dbReference type="Pfam" id="PF02913">
    <property type="entry name" value="FAD-oxidase_C"/>
    <property type="match status" value="1"/>
</dbReference>
<keyword evidence="3" id="KW-0274">FAD</keyword>
<dbReference type="EMBL" id="JACPRF010000251">
    <property type="protein sequence ID" value="MBI2876883.1"/>
    <property type="molecule type" value="Genomic_DNA"/>
</dbReference>
<name>A0A932FWU7_UNCTE</name>
<protein>
    <submittedName>
        <fullName evidence="7">FAD-binding oxidoreductase</fullName>
    </submittedName>
</protein>
<dbReference type="GO" id="GO:0008609">
    <property type="term" value="F:alkylglycerone-phosphate synthase activity"/>
    <property type="evidence" value="ECO:0007669"/>
    <property type="project" value="InterPro"/>
</dbReference>
<evidence type="ECO:0000256" key="5">
    <source>
        <dbReference type="PIRSR" id="PIRSR625650-2"/>
    </source>
</evidence>
<dbReference type="PANTHER" id="PTHR46568">
    <property type="entry name" value="ALKYLDIHYDROXYACETONEPHOSPHATE SYNTHASE, PEROXISOMAL"/>
    <property type="match status" value="1"/>
</dbReference>
<evidence type="ECO:0000259" key="6">
    <source>
        <dbReference type="Pfam" id="PF02913"/>
    </source>
</evidence>
<accession>A0A932FWU7</accession>
<dbReference type="PANTHER" id="PTHR46568:SF1">
    <property type="entry name" value="ALKYLDIHYDROXYACETONEPHOSPHATE SYNTHASE, PEROXISOMAL"/>
    <property type="match status" value="1"/>
</dbReference>
<dbReference type="SUPFAM" id="SSF55103">
    <property type="entry name" value="FAD-linked oxidases, C-terminal domain"/>
    <property type="match status" value="1"/>
</dbReference>
<feature type="binding site" evidence="5">
    <location>
        <position position="78"/>
    </location>
    <ligand>
        <name>substrate</name>
    </ligand>
</feature>
<dbReference type="InterPro" id="IPR025650">
    <property type="entry name" value="Alkyl-DHAP_Synthase"/>
</dbReference>
<sequence>PTGFKALKERLGRWLLRLKGYPLTSGCLLILGFEGEEMAVERGMQAALEVCVRHGGYPLGERPGQAWYRERFALPYLRDLFLDWGLMVDTVETATTWDNLEALHARVKEALERAIEEMGGRPLVFSHVSHLYPQGASLYYTFLGEQAVGREIEQWERIKAAATSAILEGGGTLSHHHGIGLDHRPWMEHEHGREGIRILRALKEAMDPSGIMNPEKLLP</sequence>
<evidence type="ECO:0000256" key="4">
    <source>
        <dbReference type="PIRSR" id="PIRSR625650-1"/>
    </source>
</evidence>
<dbReference type="InterPro" id="IPR004113">
    <property type="entry name" value="FAD-bd_oxidored_4_C"/>
</dbReference>
<dbReference type="FunFam" id="1.10.45.10:FF:000001">
    <property type="entry name" value="D-lactate dehydrogenase mitochondrial"/>
    <property type="match status" value="1"/>
</dbReference>
<comment type="caution">
    <text evidence="7">The sequence shown here is derived from an EMBL/GenBank/DDBJ whole genome shotgun (WGS) entry which is preliminary data.</text>
</comment>
<feature type="domain" description="FAD-binding oxidoreductase/transferase type 4 C-terminal" evidence="6">
    <location>
        <begin position="19"/>
        <end position="217"/>
    </location>
</feature>
<proteinExistence type="predicted"/>
<keyword evidence="2" id="KW-0285">Flavoprotein</keyword>
<gene>
    <name evidence="7" type="ORF">HYY20_08380</name>
</gene>
<evidence type="ECO:0000256" key="1">
    <source>
        <dbReference type="ARBA" id="ARBA00001974"/>
    </source>
</evidence>
<evidence type="ECO:0000313" key="7">
    <source>
        <dbReference type="EMBL" id="MBI2876883.1"/>
    </source>
</evidence>
<dbReference type="InterPro" id="IPR016171">
    <property type="entry name" value="Vanillyl_alc_oxidase_C-sub2"/>
</dbReference>